<dbReference type="SUPFAM" id="SSF46689">
    <property type="entry name" value="Homeodomain-like"/>
    <property type="match status" value="1"/>
</dbReference>
<organism evidence="7 8">
    <name type="scientific">Wickerhamomyces pijperi</name>
    <name type="common">Yeast</name>
    <name type="synonym">Pichia pijperi</name>
    <dbReference type="NCBI Taxonomy" id="599730"/>
    <lineage>
        <taxon>Eukaryota</taxon>
        <taxon>Fungi</taxon>
        <taxon>Dikarya</taxon>
        <taxon>Ascomycota</taxon>
        <taxon>Saccharomycotina</taxon>
        <taxon>Saccharomycetes</taxon>
        <taxon>Phaffomycetales</taxon>
        <taxon>Wickerhamomycetaceae</taxon>
        <taxon>Wickerhamomyces</taxon>
    </lineage>
</organism>
<dbReference type="OrthoDB" id="10056939at2759"/>
<feature type="region of interest" description="Disordered" evidence="5">
    <location>
        <begin position="1"/>
        <end position="46"/>
    </location>
</feature>
<dbReference type="Proteomes" id="UP000774326">
    <property type="component" value="Unassembled WGS sequence"/>
</dbReference>
<reference evidence="7" key="2">
    <citation type="submission" date="2021-01" db="EMBL/GenBank/DDBJ databases">
        <authorList>
            <person name="Schikora-Tamarit M.A."/>
        </authorList>
    </citation>
    <scope>NUCLEOTIDE SEQUENCE</scope>
    <source>
        <strain evidence="7">CBS2887</strain>
    </source>
</reference>
<feature type="domain" description="Homeobox" evidence="6">
    <location>
        <begin position="220"/>
        <end position="283"/>
    </location>
</feature>
<dbReference type="CDD" id="cd00086">
    <property type="entry name" value="homeodomain"/>
    <property type="match status" value="1"/>
</dbReference>
<protein>
    <recommendedName>
        <fullName evidence="6">Homeobox domain-containing protein</fullName>
    </recommendedName>
</protein>
<dbReference type="Gene3D" id="1.10.10.60">
    <property type="entry name" value="Homeodomain-like"/>
    <property type="match status" value="1"/>
</dbReference>
<reference evidence="7" key="1">
    <citation type="journal article" date="2021" name="Open Biol.">
        <title>Shared evolutionary footprints suggest mitochondrial oxidative damage underlies multiple complex I losses in fungi.</title>
        <authorList>
            <person name="Schikora-Tamarit M.A."/>
            <person name="Marcet-Houben M."/>
            <person name="Nosek J."/>
            <person name="Gabaldon T."/>
        </authorList>
    </citation>
    <scope>NUCLEOTIDE SEQUENCE</scope>
    <source>
        <strain evidence="7">CBS2887</strain>
    </source>
</reference>
<dbReference type="InterPro" id="IPR001356">
    <property type="entry name" value="HD"/>
</dbReference>
<dbReference type="PANTHER" id="PTHR11850">
    <property type="entry name" value="HOMEOBOX PROTEIN TRANSCRIPTION FACTORS"/>
    <property type="match status" value="1"/>
</dbReference>
<keyword evidence="2 4" id="KW-0371">Homeobox</keyword>
<sequence>MTDPNEQHRTKDPVSDDVSSAKEEETGAQLESPAEIVTQQQQQQAAEDEQVTLLLQQQPISTTIHKEGTFKLPPISNILSSIDQFQSSKQLEDSKLLLELCASNSEAELRPADSESSSVHQPAPTSTHPASLIASPAYSAFSPQDNNNSFPPQHLRSESTSSVLTDELETRSPSPIRSPSSFTSGLDSVSTTRQNSNVSLKNERDSSEESLDPSSDSGYSQGNKKRTNLPRETIKILNEWILRNIDNPYPNHSQKRILLDRTGLSNVQLSNWFINKRRRRIFSNLSGNNGQPIKKKRLIDRI</sequence>
<feature type="region of interest" description="Disordered" evidence="5">
    <location>
        <begin position="108"/>
        <end position="227"/>
    </location>
</feature>
<dbReference type="PROSITE" id="PS50071">
    <property type="entry name" value="HOMEOBOX_2"/>
    <property type="match status" value="1"/>
</dbReference>
<dbReference type="InterPro" id="IPR008422">
    <property type="entry name" value="KN_HD"/>
</dbReference>
<feature type="DNA-binding region" description="Homeobox" evidence="4">
    <location>
        <begin position="222"/>
        <end position="284"/>
    </location>
</feature>
<feature type="compositionally biased region" description="Low complexity" evidence="5">
    <location>
        <begin position="171"/>
        <end position="181"/>
    </location>
</feature>
<dbReference type="GO" id="GO:0005634">
    <property type="term" value="C:nucleus"/>
    <property type="evidence" value="ECO:0007669"/>
    <property type="project" value="UniProtKB-SubCell"/>
</dbReference>
<dbReference type="GO" id="GO:0003677">
    <property type="term" value="F:DNA binding"/>
    <property type="evidence" value="ECO:0007669"/>
    <property type="project" value="UniProtKB-UniRule"/>
</dbReference>
<dbReference type="InterPro" id="IPR050224">
    <property type="entry name" value="TALE_homeobox"/>
</dbReference>
<dbReference type="AlphaFoldDB" id="A0A9P8Q7N9"/>
<evidence type="ECO:0000313" key="8">
    <source>
        <dbReference type="Proteomes" id="UP000774326"/>
    </source>
</evidence>
<proteinExistence type="predicted"/>
<evidence type="ECO:0000256" key="3">
    <source>
        <dbReference type="ARBA" id="ARBA00023242"/>
    </source>
</evidence>
<keyword evidence="1 4" id="KW-0238">DNA-binding</keyword>
<evidence type="ECO:0000256" key="5">
    <source>
        <dbReference type="SAM" id="MobiDB-lite"/>
    </source>
</evidence>
<dbReference type="GO" id="GO:0006355">
    <property type="term" value="P:regulation of DNA-templated transcription"/>
    <property type="evidence" value="ECO:0007669"/>
    <property type="project" value="InterPro"/>
</dbReference>
<feature type="compositionally biased region" description="Polar residues" evidence="5">
    <location>
        <begin position="141"/>
        <end position="151"/>
    </location>
</feature>
<keyword evidence="8" id="KW-1185">Reference proteome</keyword>
<feature type="compositionally biased region" description="Basic and acidic residues" evidence="5">
    <location>
        <begin position="1"/>
        <end position="25"/>
    </location>
</feature>
<name>A0A9P8Q7N9_WICPI</name>
<evidence type="ECO:0000313" key="7">
    <source>
        <dbReference type="EMBL" id="KAH3684414.1"/>
    </source>
</evidence>
<comment type="subcellular location">
    <subcellularLocation>
        <location evidence="4">Nucleus</location>
    </subcellularLocation>
</comment>
<dbReference type="Pfam" id="PF05920">
    <property type="entry name" value="Homeobox_KN"/>
    <property type="match status" value="1"/>
</dbReference>
<feature type="compositionally biased region" description="Polar residues" evidence="5">
    <location>
        <begin position="114"/>
        <end position="129"/>
    </location>
</feature>
<evidence type="ECO:0000259" key="6">
    <source>
        <dbReference type="PROSITE" id="PS50071"/>
    </source>
</evidence>
<dbReference type="InterPro" id="IPR009057">
    <property type="entry name" value="Homeodomain-like_sf"/>
</dbReference>
<dbReference type="SMART" id="SM00389">
    <property type="entry name" value="HOX"/>
    <property type="match status" value="1"/>
</dbReference>
<dbReference type="EMBL" id="JAEUBG010002512">
    <property type="protein sequence ID" value="KAH3684414.1"/>
    <property type="molecule type" value="Genomic_DNA"/>
</dbReference>
<evidence type="ECO:0000256" key="1">
    <source>
        <dbReference type="ARBA" id="ARBA00023125"/>
    </source>
</evidence>
<keyword evidence="3 4" id="KW-0539">Nucleus</keyword>
<accession>A0A9P8Q7N9</accession>
<evidence type="ECO:0000256" key="2">
    <source>
        <dbReference type="ARBA" id="ARBA00023155"/>
    </source>
</evidence>
<comment type="caution">
    <text evidence="7">The sequence shown here is derived from an EMBL/GenBank/DDBJ whole genome shotgun (WGS) entry which is preliminary data.</text>
</comment>
<evidence type="ECO:0000256" key="4">
    <source>
        <dbReference type="PROSITE-ProRule" id="PRU00108"/>
    </source>
</evidence>
<gene>
    <name evidence="7" type="ORF">WICPIJ_004600</name>
</gene>
<feature type="compositionally biased region" description="Polar residues" evidence="5">
    <location>
        <begin position="182"/>
        <end position="200"/>
    </location>
</feature>